<proteinExistence type="predicted"/>
<protein>
    <submittedName>
        <fullName evidence="2">ATP-grasp domain-containing protein</fullName>
    </submittedName>
</protein>
<accession>A0ABU2RD51</accession>
<keyword evidence="3" id="KW-1185">Reference proteome</keyword>
<evidence type="ECO:0000259" key="1">
    <source>
        <dbReference type="Pfam" id="PF18299"/>
    </source>
</evidence>
<sequence length="262" mass="28118">MARHLALAPHRSTTAALLAGAARERGMDVVVLPGDGVPGRLRGSAHYYGGPRFASAVAGRLGAALLEPDDGWLDGLPRAFTGRRVRRVPLDEARRAPGPQFVKPPTDKSFPAAVHETGDTLRTPAGHPHDTLVQVSEVVVWVREFRLFLLDGEIRTGSRYATFGRLDAAPLTGHPDEGAVRAFARQLMGECGTTLPSGVVVDVGLMREADGDGPERWAVVEANMAWFSNVYAADPARALDVVLRSAGPAADLRAPDARFHRR</sequence>
<reference evidence="3" key="1">
    <citation type="submission" date="2023-07" db="EMBL/GenBank/DDBJ databases">
        <title>30 novel species of actinomycetes from the DSMZ collection.</title>
        <authorList>
            <person name="Nouioui I."/>
        </authorList>
    </citation>
    <scope>NUCLEOTIDE SEQUENCE [LARGE SCALE GENOMIC DNA]</scope>
    <source>
        <strain evidence="3">DSM 41770</strain>
    </source>
</reference>
<evidence type="ECO:0000313" key="3">
    <source>
        <dbReference type="Proteomes" id="UP001183777"/>
    </source>
</evidence>
<evidence type="ECO:0000313" key="2">
    <source>
        <dbReference type="EMBL" id="MDT0426802.1"/>
    </source>
</evidence>
<dbReference type="EMBL" id="JAVREX010000002">
    <property type="protein sequence ID" value="MDT0426802.1"/>
    <property type="molecule type" value="Genomic_DNA"/>
</dbReference>
<organism evidence="2 3">
    <name type="scientific">Streptomyces salyersiae</name>
    <dbReference type="NCBI Taxonomy" id="3075530"/>
    <lineage>
        <taxon>Bacteria</taxon>
        <taxon>Bacillati</taxon>
        <taxon>Actinomycetota</taxon>
        <taxon>Actinomycetes</taxon>
        <taxon>Kitasatosporales</taxon>
        <taxon>Streptomycetaceae</taxon>
        <taxon>Streptomyces</taxon>
    </lineage>
</organism>
<gene>
    <name evidence="2" type="ORF">RM649_03965</name>
</gene>
<dbReference type="RefSeq" id="WP_200693682.1">
    <property type="nucleotide sequence ID" value="NZ_JAVREX010000002.1"/>
</dbReference>
<name>A0ABU2RD51_9ACTN</name>
<feature type="domain" description="ATP-grasp" evidence="1">
    <location>
        <begin position="80"/>
        <end position="241"/>
    </location>
</feature>
<dbReference type="Pfam" id="PF18299">
    <property type="entry name" value="R2K_2"/>
    <property type="match status" value="1"/>
</dbReference>
<comment type="caution">
    <text evidence="2">The sequence shown here is derived from an EMBL/GenBank/DDBJ whole genome shotgun (WGS) entry which is preliminary data.</text>
</comment>
<dbReference type="Proteomes" id="UP001183777">
    <property type="component" value="Unassembled WGS sequence"/>
</dbReference>
<dbReference type="InterPro" id="IPR041261">
    <property type="entry name" value="R2K_2"/>
</dbReference>